<accession>A0A448Z1G7</accession>
<organism evidence="1 2">
    <name type="scientific">Pseudo-nitzschia multistriata</name>
    <dbReference type="NCBI Taxonomy" id="183589"/>
    <lineage>
        <taxon>Eukaryota</taxon>
        <taxon>Sar</taxon>
        <taxon>Stramenopiles</taxon>
        <taxon>Ochrophyta</taxon>
        <taxon>Bacillariophyta</taxon>
        <taxon>Bacillariophyceae</taxon>
        <taxon>Bacillariophycidae</taxon>
        <taxon>Bacillariales</taxon>
        <taxon>Bacillariaceae</taxon>
        <taxon>Pseudo-nitzschia</taxon>
    </lineage>
</organism>
<dbReference type="OrthoDB" id="194627at2759"/>
<proteinExistence type="predicted"/>
<reference evidence="1 2" key="1">
    <citation type="submission" date="2019-01" db="EMBL/GenBank/DDBJ databases">
        <authorList>
            <person name="Ferrante I. M."/>
        </authorList>
    </citation>
    <scope>NUCLEOTIDE SEQUENCE [LARGE SCALE GENOMIC DNA]</scope>
    <source>
        <strain evidence="1 2">B856</strain>
    </source>
</reference>
<evidence type="ECO:0000313" key="1">
    <source>
        <dbReference type="EMBL" id="VEU35799.1"/>
    </source>
</evidence>
<dbReference type="Proteomes" id="UP000291116">
    <property type="component" value="Unassembled WGS sequence"/>
</dbReference>
<evidence type="ECO:0000313" key="2">
    <source>
        <dbReference type="Proteomes" id="UP000291116"/>
    </source>
</evidence>
<dbReference type="EMBL" id="CAACVS010000069">
    <property type="protein sequence ID" value="VEU35799.1"/>
    <property type="molecule type" value="Genomic_DNA"/>
</dbReference>
<keyword evidence="2" id="KW-1185">Reference proteome</keyword>
<name>A0A448Z1G7_9STRA</name>
<gene>
    <name evidence="1" type="ORF">PSNMU_V1.4_AUG-EV-PASAV3_0025440</name>
</gene>
<sequence>MEEPTPAVNNSSSSSSSSPCYRARGDAANAFLLVGALGYAFLVLCFARPGSEGVVDEHWKKAGFCIHNKEVPYRSSFDACLYLDVVLSAVLGAMYLSWSKLPGMEAPSKLVPSLVASTVGHGVAHGVMAKELRERIAGGMAEAASAAADSNGGGESGPKPWQLAGFCVGFWFPLLGAALPGLRHGTLFLCAVAATCGNAVVRKELAFGYVQTVVNVAFAASQLLLPPDQKNEREYALLPLAGVLPIVVSWAEALCCDSLVRSLGGHALYDASIIVSVIVFYSESYLHCTAKRAAPKKTGDALGDKEKTR</sequence>
<protein>
    <submittedName>
        <fullName evidence="1">Uncharacterized protein</fullName>
    </submittedName>
</protein>
<dbReference type="AlphaFoldDB" id="A0A448Z1G7"/>